<keyword evidence="3" id="KW-1185">Reference proteome</keyword>
<keyword evidence="1" id="KW-0732">Signal</keyword>
<dbReference type="AlphaFoldDB" id="A0A7M2X1I7"/>
<evidence type="ECO:0000313" key="2">
    <source>
        <dbReference type="EMBL" id="QOV90600.1"/>
    </source>
</evidence>
<protein>
    <submittedName>
        <fullName evidence="2">Periplasmic heavy metal sensor</fullName>
    </submittedName>
</protein>
<feature type="signal peptide" evidence="1">
    <location>
        <begin position="1"/>
        <end position="32"/>
    </location>
</feature>
<gene>
    <name evidence="2" type="ORF">IPV69_04340</name>
</gene>
<dbReference type="InterPro" id="IPR012899">
    <property type="entry name" value="LTXXQ"/>
</dbReference>
<dbReference type="Pfam" id="PF07813">
    <property type="entry name" value="LTXXQ"/>
    <property type="match status" value="1"/>
</dbReference>
<dbReference type="GO" id="GO:0042597">
    <property type="term" value="C:periplasmic space"/>
    <property type="evidence" value="ECO:0007669"/>
    <property type="project" value="InterPro"/>
</dbReference>
<sequence length="304" mass="32871">MNSIPANRVMTTKLRPFRRTVLAVLALGAAVAATPSRSLGVDILAASGLPQPEAMRDAREKLGLTTDQETAIDKLMSAAREEAGPLERSVREQQEVFVKLVRDGNVKPADAEAALAKLLDAEAAVKRLQLRTLIEVRKVLTPDQVQKLQPMQPGKPSEPGNLPAKLSAKVDRLRKAIDTLGIPATPALHERGGEIEALLKDGKVDAAEAAIDKLIADTQVDKLDAAAEAQDFSKFEPGNTDIPTLQERFEAVTEKAKDVISLPLLRDLLKAKDAFEDAKSNQDATRVGRILTYAEQKLGMKPAK</sequence>
<reference evidence="2 3" key="1">
    <citation type="submission" date="2020-10" db="EMBL/GenBank/DDBJ databases">
        <title>Wide distribution of Phycisphaera-like planctomycetes from WD2101 soil group in peatlands and genome analysis of the first cultivated representative.</title>
        <authorList>
            <person name="Dedysh S.N."/>
            <person name="Beletsky A.V."/>
            <person name="Ivanova A."/>
            <person name="Kulichevskaya I.S."/>
            <person name="Suzina N.E."/>
            <person name="Philippov D.A."/>
            <person name="Rakitin A.L."/>
            <person name="Mardanov A.V."/>
            <person name="Ravin N.V."/>
        </authorList>
    </citation>
    <scope>NUCLEOTIDE SEQUENCE [LARGE SCALE GENOMIC DNA]</scope>
    <source>
        <strain evidence="2 3">M1803</strain>
    </source>
</reference>
<evidence type="ECO:0000313" key="3">
    <source>
        <dbReference type="Proteomes" id="UP000593765"/>
    </source>
</evidence>
<evidence type="ECO:0000256" key="1">
    <source>
        <dbReference type="SAM" id="SignalP"/>
    </source>
</evidence>
<organism evidence="2 3">
    <name type="scientific">Humisphaera borealis</name>
    <dbReference type="NCBI Taxonomy" id="2807512"/>
    <lineage>
        <taxon>Bacteria</taxon>
        <taxon>Pseudomonadati</taxon>
        <taxon>Planctomycetota</taxon>
        <taxon>Phycisphaerae</taxon>
        <taxon>Tepidisphaerales</taxon>
        <taxon>Tepidisphaeraceae</taxon>
        <taxon>Humisphaera</taxon>
    </lineage>
</organism>
<name>A0A7M2X1I7_9BACT</name>
<dbReference type="Proteomes" id="UP000593765">
    <property type="component" value="Chromosome"/>
</dbReference>
<feature type="chain" id="PRO_5034219769" evidence="1">
    <location>
        <begin position="33"/>
        <end position="304"/>
    </location>
</feature>
<dbReference type="Gene3D" id="1.20.120.1490">
    <property type="match status" value="1"/>
</dbReference>
<dbReference type="RefSeq" id="WP_206293693.1">
    <property type="nucleotide sequence ID" value="NZ_CP063458.1"/>
</dbReference>
<accession>A0A7M2X1I7</accession>
<dbReference type="KEGG" id="hbs:IPV69_04340"/>
<dbReference type="EMBL" id="CP063458">
    <property type="protein sequence ID" value="QOV90600.1"/>
    <property type="molecule type" value="Genomic_DNA"/>
</dbReference>
<proteinExistence type="predicted"/>